<reference evidence="9 10" key="1">
    <citation type="submission" date="2019-12" db="EMBL/GenBank/DDBJ databases">
        <title>Genomic-based taxomic classification of the family Erythrobacteraceae.</title>
        <authorList>
            <person name="Xu L."/>
        </authorList>
    </citation>
    <scope>NUCLEOTIDE SEQUENCE [LARGE SCALE GENOMIC DNA]</scope>
    <source>
        <strain evidence="9 10">MCCC 1K01500</strain>
    </source>
</reference>
<proteinExistence type="predicted"/>
<evidence type="ECO:0000256" key="1">
    <source>
        <dbReference type="ARBA" id="ARBA00004651"/>
    </source>
</evidence>
<organism evidence="9 10">
    <name type="scientific">Croceibacterium salegens</name>
    <dbReference type="NCBI Taxonomy" id="1737568"/>
    <lineage>
        <taxon>Bacteria</taxon>
        <taxon>Pseudomonadati</taxon>
        <taxon>Pseudomonadota</taxon>
        <taxon>Alphaproteobacteria</taxon>
        <taxon>Sphingomonadales</taxon>
        <taxon>Erythrobacteraceae</taxon>
        <taxon>Croceibacterium</taxon>
    </lineage>
</organism>
<keyword evidence="3" id="KW-1003">Cell membrane</keyword>
<dbReference type="OrthoDB" id="9772725at2"/>
<dbReference type="PANTHER" id="PTHR23517:SF15">
    <property type="entry name" value="PROTON-DEPENDENT OLIGOPEPTIDE FAMILY TRANSPORT PROTEIN"/>
    <property type="match status" value="1"/>
</dbReference>
<keyword evidence="10" id="KW-1185">Reference proteome</keyword>
<evidence type="ECO:0000256" key="3">
    <source>
        <dbReference type="ARBA" id="ARBA00022475"/>
    </source>
</evidence>
<feature type="transmembrane region" description="Helical" evidence="8">
    <location>
        <begin position="324"/>
        <end position="345"/>
    </location>
</feature>
<evidence type="ECO:0000256" key="2">
    <source>
        <dbReference type="ARBA" id="ARBA00022448"/>
    </source>
</evidence>
<dbReference type="EMBL" id="WTYM01000038">
    <property type="protein sequence ID" value="MXO59762.1"/>
    <property type="molecule type" value="Genomic_DNA"/>
</dbReference>
<feature type="transmembrane region" description="Helical" evidence="8">
    <location>
        <begin position="390"/>
        <end position="412"/>
    </location>
</feature>
<evidence type="ECO:0000256" key="5">
    <source>
        <dbReference type="ARBA" id="ARBA00022856"/>
    </source>
</evidence>
<evidence type="ECO:0000313" key="10">
    <source>
        <dbReference type="Proteomes" id="UP000433652"/>
    </source>
</evidence>
<dbReference type="GO" id="GO:0005886">
    <property type="term" value="C:plasma membrane"/>
    <property type="evidence" value="ECO:0007669"/>
    <property type="project" value="UniProtKB-SubCell"/>
</dbReference>
<keyword evidence="4 8" id="KW-0812">Transmembrane</keyword>
<name>A0A6I4SZM8_9SPHN</name>
<feature type="transmembrane region" description="Helical" evidence="8">
    <location>
        <begin position="196"/>
        <end position="217"/>
    </location>
</feature>
<evidence type="ECO:0000256" key="6">
    <source>
        <dbReference type="ARBA" id="ARBA00022989"/>
    </source>
</evidence>
<evidence type="ECO:0000256" key="4">
    <source>
        <dbReference type="ARBA" id="ARBA00022692"/>
    </source>
</evidence>
<evidence type="ECO:0000313" key="9">
    <source>
        <dbReference type="EMBL" id="MXO59762.1"/>
    </source>
</evidence>
<feature type="transmembrane region" description="Helical" evidence="8">
    <location>
        <begin position="294"/>
        <end position="312"/>
    </location>
</feature>
<dbReference type="RefSeq" id="WP_159794505.1">
    <property type="nucleotide sequence ID" value="NZ_WTYM01000038.1"/>
</dbReference>
<comment type="caution">
    <text evidence="9">The sequence shown here is derived from an EMBL/GenBank/DDBJ whole genome shotgun (WGS) entry which is preliminary data.</text>
</comment>
<dbReference type="InterPro" id="IPR036259">
    <property type="entry name" value="MFS_trans_sf"/>
</dbReference>
<keyword evidence="5" id="KW-0653">Protein transport</keyword>
<feature type="transmembrane region" description="Helical" evidence="8">
    <location>
        <begin position="238"/>
        <end position="258"/>
    </location>
</feature>
<gene>
    <name evidence="9" type="ORF">GRI89_09445</name>
</gene>
<dbReference type="AlphaFoldDB" id="A0A6I4SZM8"/>
<dbReference type="Pfam" id="PF00854">
    <property type="entry name" value="PTR2"/>
    <property type="match status" value="2"/>
</dbReference>
<dbReference type="InterPro" id="IPR000109">
    <property type="entry name" value="POT_fam"/>
</dbReference>
<keyword evidence="6 8" id="KW-1133">Transmembrane helix</keyword>
<sequence>MKPEVDRSLFLGHPKGLVFLSMTEAWERFSFYGMRGLLVLYMVQELLLPGRIEKVAGMEGFRAVVEGVFGPLTTTAFASQTFGLYAGFVYFTPLFGGIIADRWLGAKKTVLIGIALMTAGHLSMSFDASFLLALLLLVLGSGCLKGNVAAQVGHLYPHDDEARRTRGFTIFSTGINIGATLGPLLCGLLAQVYGWHFGFGLAAVMMLLAGAVYLAGWRHFADDRPRAMREAGGAVQPANWRMLGLVFLIVALNLFWILPYDQGANVGMIWVAESVDLSTPFGVMPAAWFNSEDPFASILIAPVLVALWSWQGKRGTEPHDTGKMAQGSVVMALSVLALAAGAWQAGDAGKASVIWPLISYFLSGVAFMFSWPTVLAMVSRRAPAGVNAMAVAAAYLALFISGIVVGWLGRFYEQMPHWQFWLIHAAMCLAGAVLLAVLGPMLRRRMDALDAEA</sequence>
<feature type="transmembrane region" description="Helical" evidence="8">
    <location>
        <begin position="84"/>
        <end position="104"/>
    </location>
</feature>
<dbReference type="PANTHER" id="PTHR23517">
    <property type="entry name" value="RESISTANCE PROTEIN MDTM, PUTATIVE-RELATED-RELATED"/>
    <property type="match status" value="1"/>
</dbReference>
<keyword evidence="2" id="KW-0813">Transport</keyword>
<feature type="transmembrane region" description="Helical" evidence="8">
    <location>
        <begin position="418"/>
        <end position="438"/>
    </location>
</feature>
<accession>A0A6I4SZM8</accession>
<dbReference type="NCBIfam" id="TIGR00924">
    <property type="entry name" value="yjdL_sub1_fam"/>
    <property type="match status" value="1"/>
</dbReference>
<dbReference type="CDD" id="cd17346">
    <property type="entry name" value="MFS_DtpA_like"/>
    <property type="match status" value="1"/>
</dbReference>
<dbReference type="Proteomes" id="UP000433652">
    <property type="component" value="Unassembled WGS sequence"/>
</dbReference>
<keyword evidence="5" id="KW-0571">Peptide transport</keyword>
<dbReference type="InterPro" id="IPR050171">
    <property type="entry name" value="MFS_Transporters"/>
</dbReference>
<dbReference type="GO" id="GO:1904680">
    <property type="term" value="F:peptide transmembrane transporter activity"/>
    <property type="evidence" value="ECO:0007669"/>
    <property type="project" value="InterPro"/>
</dbReference>
<dbReference type="SUPFAM" id="SSF103473">
    <property type="entry name" value="MFS general substrate transporter"/>
    <property type="match status" value="1"/>
</dbReference>
<evidence type="ECO:0000256" key="7">
    <source>
        <dbReference type="ARBA" id="ARBA00023136"/>
    </source>
</evidence>
<evidence type="ECO:0000256" key="8">
    <source>
        <dbReference type="SAM" id="Phobius"/>
    </source>
</evidence>
<dbReference type="InterPro" id="IPR005279">
    <property type="entry name" value="Dipep/tripep_permease"/>
</dbReference>
<dbReference type="Gene3D" id="1.20.1250.20">
    <property type="entry name" value="MFS general substrate transporter like domains"/>
    <property type="match status" value="2"/>
</dbReference>
<protein>
    <submittedName>
        <fullName evidence="9">MFS transporter</fullName>
    </submittedName>
</protein>
<feature type="transmembrane region" description="Helical" evidence="8">
    <location>
        <begin position="168"/>
        <end position="190"/>
    </location>
</feature>
<dbReference type="GO" id="GO:0015833">
    <property type="term" value="P:peptide transport"/>
    <property type="evidence" value="ECO:0007669"/>
    <property type="project" value="UniProtKB-KW"/>
</dbReference>
<comment type="subcellular location">
    <subcellularLocation>
        <location evidence="1">Cell membrane</location>
        <topology evidence="1">Multi-pass membrane protein</topology>
    </subcellularLocation>
</comment>
<keyword evidence="7 8" id="KW-0472">Membrane</keyword>
<feature type="transmembrane region" description="Helical" evidence="8">
    <location>
        <begin position="357"/>
        <end position="378"/>
    </location>
</feature>